<evidence type="ECO:0000259" key="3">
    <source>
        <dbReference type="Pfam" id="PF12146"/>
    </source>
</evidence>
<reference evidence="4 5" key="1">
    <citation type="journal article" date="2016" name="Nat. Commun.">
        <title>Thousands of microbial genomes shed light on interconnected biogeochemical processes in an aquifer system.</title>
        <authorList>
            <person name="Anantharaman K."/>
            <person name="Brown C.T."/>
            <person name="Hug L.A."/>
            <person name="Sharon I."/>
            <person name="Castelle C.J."/>
            <person name="Probst A.J."/>
            <person name="Thomas B.C."/>
            <person name="Singh A."/>
            <person name="Wilkins M.J."/>
            <person name="Karaoz U."/>
            <person name="Brodie E.L."/>
            <person name="Williams K.H."/>
            <person name="Hubbard S.S."/>
            <person name="Banfield J.F."/>
        </authorList>
    </citation>
    <scope>NUCLEOTIDE SEQUENCE [LARGE SCALE GENOMIC DNA]</scope>
</reference>
<evidence type="ECO:0000313" key="5">
    <source>
        <dbReference type="Proteomes" id="UP000177876"/>
    </source>
</evidence>
<dbReference type="SUPFAM" id="SSF53474">
    <property type="entry name" value="alpha/beta-Hydrolases"/>
    <property type="match status" value="1"/>
</dbReference>
<proteinExistence type="inferred from homology"/>
<keyword evidence="2" id="KW-0378">Hydrolase</keyword>
<dbReference type="Proteomes" id="UP000177876">
    <property type="component" value="Unassembled WGS sequence"/>
</dbReference>
<dbReference type="InterPro" id="IPR022742">
    <property type="entry name" value="Hydrolase_4"/>
</dbReference>
<sequence>MVEGHRVEVAFTREDCVFESGDCRCAAWLYRPAGITRPPVVVMAHGFGAERDFGLVPFAERFVGRGMAVFVFDYRCFGRSEGEPRYLINPWRQVRDWRAALSHVRSLPGINADKLAIWGSSYGAGHTIMVASRDPNIKALVAQVPFVDGITSTLRTGLWHALQGSAAAAKDILNIITLKAPHYIPITSNPDKFAVLNTPESGPGYMSILPQGTSWENRTPARSVLQLLFYRPVTRASKVMCPALVIAGNRDSLIDPQAVERTASKMREATLLHFNCGHFDVYSAPLLEEVAEIEAEFLDCHL</sequence>
<evidence type="ECO:0000313" key="4">
    <source>
        <dbReference type="EMBL" id="OFW58205.1"/>
    </source>
</evidence>
<evidence type="ECO:0000256" key="2">
    <source>
        <dbReference type="ARBA" id="ARBA00022801"/>
    </source>
</evidence>
<organism evidence="4 5">
    <name type="scientific">Candidatus Solincola sediminis</name>
    <dbReference type="NCBI Taxonomy" id="1797199"/>
    <lineage>
        <taxon>Bacteria</taxon>
        <taxon>Bacillati</taxon>
        <taxon>Actinomycetota</taxon>
        <taxon>Candidatus Geothermincolia</taxon>
        <taxon>Candidatus Geothermincolales</taxon>
        <taxon>Candidatus Geothermincolaceae</taxon>
        <taxon>Candidatus Solincola</taxon>
    </lineage>
</organism>
<comment type="similarity">
    <text evidence="1">Belongs to the AB hydrolase superfamily.</text>
</comment>
<comment type="caution">
    <text evidence="4">The sequence shown here is derived from an EMBL/GenBank/DDBJ whole genome shotgun (WGS) entry which is preliminary data.</text>
</comment>
<dbReference type="EMBL" id="MELK01000025">
    <property type="protein sequence ID" value="OFW58205.1"/>
    <property type="molecule type" value="Genomic_DNA"/>
</dbReference>
<dbReference type="InterPro" id="IPR050261">
    <property type="entry name" value="FrsA_esterase"/>
</dbReference>
<protein>
    <recommendedName>
        <fullName evidence="3">Serine aminopeptidase S33 domain-containing protein</fullName>
    </recommendedName>
</protein>
<name>A0A1F2WMX0_9ACTN</name>
<feature type="domain" description="Serine aminopeptidase S33" evidence="3">
    <location>
        <begin position="40"/>
        <end position="267"/>
    </location>
</feature>
<dbReference type="InterPro" id="IPR029058">
    <property type="entry name" value="AB_hydrolase_fold"/>
</dbReference>
<dbReference type="PANTHER" id="PTHR22946">
    <property type="entry name" value="DIENELACTONE HYDROLASE DOMAIN-CONTAINING PROTEIN-RELATED"/>
    <property type="match status" value="1"/>
</dbReference>
<accession>A0A1F2WMX0</accession>
<evidence type="ECO:0000256" key="1">
    <source>
        <dbReference type="ARBA" id="ARBA00008645"/>
    </source>
</evidence>
<gene>
    <name evidence="4" type="ORF">A2Y75_08580</name>
</gene>
<dbReference type="STRING" id="1797197.A2Y75_08580"/>
<dbReference type="Gene3D" id="3.40.50.1820">
    <property type="entry name" value="alpha/beta hydrolase"/>
    <property type="match status" value="1"/>
</dbReference>
<dbReference type="AlphaFoldDB" id="A0A1F2WMX0"/>
<dbReference type="GO" id="GO:0052689">
    <property type="term" value="F:carboxylic ester hydrolase activity"/>
    <property type="evidence" value="ECO:0007669"/>
    <property type="project" value="UniProtKB-ARBA"/>
</dbReference>
<dbReference type="PANTHER" id="PTHR22946:SF9">
    <property type="entry name" value="POLYKETIDE TRANSFERASE AF380"/>
    <property type="match status" value="1"/>
</dbReference>
<dbReference type="Pfam" id="PF12146">
    <property type="entry name" value="Hydrolase_4"/>
    <property type="match status" value="1"/>
</dbReference>